<dbReference type="Proteomes" id="UP000005697">
    <property type="component" value="Unassembled WGS sequence"/>
</dbReference>
<proteinExistence type="predicted"/>
<accession>F0FAS5</accession>
<gene>
    <name evidence="2" type="ORF">HMPREF9141_2692</name>
</gene>
<evidence type="ECO:0000256" key="1">
    <source>
        <dbReference type="SAM" id="MobiDB-lite"/>
    </source>
</evidence>
<evidence type="ECO:0000313" key="2">
    <source>
        <dbReference type="EMBL" id="EGC18688.1"/>
    </source>
</evidence>
<organism evidence="2 3">
    <name type="scientific">Prevotella multiformis DSM 16608</name>
    <dbReference type="NCBI Taxonomy" id="888743"/>
    <lineage>
        <taxon>Bacteria</taxon>
        <taxon>Pseudomonadati</taxon>
        <taxon>Bacteroidota</taxon>
        <taxon>Bacteroidia</taxon>
        <taxon>Bacteroidales</taxon>
        <taxon>Prevotellaceae</taxon>
        <taxon>Prevotella</taxon>
    </lineage>
</organism>
<evidence type="ECO:0000313" key="3">
    <source>
        <dbReference type="Proteomes" id="UP000005697"/>
    </source>
</evidence>
<feature type="compositionally biased region" description="Polar residues" evidence="1">
    <location>
        <begin position="1"/>
        <end position="14"/>
    </location>
</feature>
<protein>
    <submittedName>
        <fullName evidence="2">Uncharacterized protein</fullName>
    </submittedName>
</protein>
<keyword evidence="3" id="KW-1185">Reference proteome</keyword>
<sequence length="69" mass="7372">MQTCNISGKGSNFARSIKESGGQSPRNFHHGGRPAEACFPEKRTGQEALSSLTDRTPAADTAGHQTEQK</sequence>
<feature type="region of interest" description="Disordered" evidence="1">
    <location>
        <begin position="1"/>
        <end position="69"/>
    </location>
</feature>
<name>F0FAS5_9BACT</name>
<dbReference type="EMBL" id="AEWX01000047">
    <property type="protein sequence ID" value="EGC18688.1"/>
    <property type="molecule type" value="Genomic_DNA"/>
</dbReference>
<dbReference type="HOGENOM" id="CLU_2772466_0_0_10"/>
<comment type="caution">
    <text evidence="2">The sequence shown here is derived from an EMBL/GenBank/DDBJ whole genome shotgun (WGS) entry which is preliminary data.</text>
</comment>
<dbReference type="AlphaFoldDB" id="F0FAS5"/>
<dbReference type="STRING" id="888743.HMPREF9141_2692"/>
<reference evidence="2 3" key="1">
    <citation type="submission" date="2011-01" db="EMBL/GenBank/DDBJ databases">
        <authorList>
            <person name="Muzny D."/>
            <person name="Qin X."/>
            <person name="Deng J."/>
            <person name="Jiang H."/>
            <person name="Liu Y."/>
            <person name="Qu J."/>
            <person name="Song X.-Z."/>
            <person name="Zhang L."/>
            <person name="Thornton R."/>
            <person name="Coyle M."/>
            <person name="Francisco L."/>
            <person name="Jackson L."/>
            <person name="Javaid M."/>
            <person name="Korchina V."/>
            <person name="Kovar C."/>
            <person name="Mata R."/>
            <person name="Mathew T."/>
            <person name="Ngo R."/>
            <person name="Nguyen L."/>
            <person name="Nguyen N."/>
            <person name="Okwuonu G."/>
            <person name="Ongeri F."/>
            <person name="Pham C."/>
            <person name="Simmons D."/>
            <person name="Wilczek-Boney K."/>
            <person name="Hale W."/>
            <person name="Jakkamsetti A."/>
            <person name="Pham P."/>
            <person name="Ruth R."/>
            <person name="San Lucas F."/>
            <person name="Warren J."/>
            <person name="Zhang J."/>
            <person name="Zhao Z."/>
            <person name="Zhou C."/>
            <person name="Zhu D."/>
            <person name="Lee S."/>
            <person name="Bess C."/>
            <person name="Blankenburg K."/>
            <person name="Forbes L."/>
            <person name="Fu Q."/>
            <person name="Gubbala S."/>
            <person name="Hirani K."/>
            <person name="Jayaseelan J.C."/>
            <person name="Lara F."/>
            <person name="Munidasa M."/>
            <person name="Palculict T."/>
            <person name="Patil S."/>
            <person name="Pu L.-L."/>
            <person name="Saada N."/>
            <person name="Tang L."/>
            <person name="Weissenberger G."/>
            <person name="Zhu Y."/>
            <person name="Hemphill L."/>
            <person name="Shang Y."/>
            <person name="Youmans B."/>
            <person name="Ayvaz T."/>
            <person name="Ross M."/>
            <person name="Santibanez J."/>
            <person name="Aqrawi P."/>
            <person name="Gross S."/>
            <person name="Joshi V."/>
            <person name="Fowler G."/>
            <person name="Nazareth L."/>
            <person name="Reid J."/>
            <person name="Worley K."/>
            <person name="Petrosino J."/>
            <person name="Highlander S."/>
            <person name="Gibbs R."/>
        </authorList>
    </citation>
    <scope>NUCLEOTIDE SEQUENCE [LARGE SCALE GENOMIC DNA]</scope>
    <source>
        <strain evidence="2 3">DSM 16608</strain>
    </source>
</reference>